<evidence type="ECO:0008006" key="3">
    <source>
        <dbReference type="Google" id="ProtNLM"/>
    </source>
</evidence>
<accession>A0A7W9HFX1</accession>
<name>A0A7W9HFX1_9PSEU</name>
<organism evidence="1 2">
    <name type="scientific">Saccharothrix ecbatanensis</name>
    <dbReference type="NCBI Taxonomy" id="1105145"/>
    <lineage>
        <taxon>Bacteria</taxon>
        <taxon>Bacillati</taxon>
        <taxon>Actinomycetota</taxon>
        <taxon>Actinomycetes</taxon>
        <taxon>Pseudonocardiales</taxon>
        <taxon>Pseudonocardiaceae</taxon>
        <taxon>Saccharothrix</taxon>
    </lineage>
</organism>
<protein>
    <recommendedName>
        <fullName evidence="3">Endonuclease</fullName>
    </recommendedName>
</protein>
<evidence type="ECO:0000313" key="2">
    <source>
        <dbReference type="Proteomes" id="UP000552097"/>
    </source>
</evidence>
<proteinExistence type="predicted"/>
<dbReference type="EMBL" id="JACHMO010000001">
    <property type="protein sequence ID" value="MBB5801500.1"/>
    <property type="molecule type" value="Genomic_DNA"/>
</dbReference>
<dbReference type="Proteomes" id="UP000552097">
    <property type="component" value="Unassembled WGS sequence"/>
</dbReference>
<keyword evidence="2" id="KW-1185">Reference proteome</keyword>
<evidence type="ECO:0000313" key="1">
    <source>
        <dbReference type="EMBL" id="MBB5801500.1"/>
    </source>
</evidence>
<dbReference type="RefSeq" id="WP_184917407.1">
    <property type="nucleotide sequence ID" value="NZ_JACHMO010000001.1"/>
</dbReference>
<sequence length="215" mass="23416">MSKHKDIARRLLDQAGQTYAEQAGIRLADKPSPLYRLLVLSVLLSTRIRADIAVAAARELAGTGCATPRGTLKTTWQQRVDALGRAHYVRYDESTSTALGDGAQLLVDDYRGDLRRLREEAGGDVAKTRAALERTPRLGPVGSAIFCREAQQVWPELRPFLDDKALTGARRVGLPDNPRALARLVSPDELAGLAAGLVRVTLDKRLVDAIAKDRA</sequence>
<dbReference type="AlphaFoldDB" id="A0A7W9HFX1"/>
<comment type="caution">
    <text evidence="1">The sequence shown here is derived from an EMBL/GenBank/DDBJ whole genome shotgun (WGS) entry which is preliminary data.</text>
</comment>
<reference evidence="1 2" key="1">
    <citation type="submission" date="2020-08" db="EMBL/GenBank/DDBJ databases">
        <title>Sequencing the genomes of 1000 actinobacteria strains.</title>
        <authorList>
            <person name="Klenk H.-P."/>
        </authorList>
    </citation>
    <scope>NUCLEOTIDE SEQUENCE [LARGE SCALE GENOMIC DNA]</scope>
    <source>
        <strain evidence="1 2">DSM 45486</strain>
    </source>
</reference>
<gene>
    <name evidence="1" type="ORF">F4560_001268</name>
</gene>